<dbReference type="GO" id="GO:0005737">
    <property type="term" value="C:cytoplasm"/>
    <property type="evidence" value="ECO:0007669"/>
    <property type="project" value="UniProtKB-ARBA"/>
</dbReference>
<evidence type="ECO:0000256" key="3">
    <source>
        <dbReference type="ARBA" id="ARBA00022679"/>
    </source>
</evidence>
<dbReference type="CDD" id="cd18095">
    <property type="entry name" value="SpoU-like_rRNA-MTase"/>
    <property type="match status" value="1"/>
</dbReference>
<protein>
    <submittedName>
        <fullName evidence="5">23S rRNA methyltransferase</fullName>
    </submittedName>
</protein>
<evidence type="ECO:0000313" key="5">
    <source>
        <dbReference type="EMBL" id="GET94816.1"/>
    </source>
</evidence>
<reference evidence="5" key="1">
    <citation type="submission" date="2019-12" db="EMBL/GenBank/DDBJ databases">
        <title>Epidemiological and comparative genomic analysis of Bacillus anthracis isolated from northern Vietnam.</title>
        <authorList>
            <person name="Hoang T.T.H."/>
            <person name="Dang D.A."/>
            <person name="Pham M.H."/>
            <person name="Luong M.H."/>
            <person name="Tran N.D."/>
            <person name="Nguyen T.H."/>
            <person name="Nguyen T.T."/>
            <person name="Inoue S."/>
            <person name="Morikawa S."/>
            <person name="Okutani A."/>
        </authorList>
    </citation>
    <scope>NUCLEOTIDE SEQUENCE</scope>
    <source>
        <strain evidence="5">TuanDB</strain>
    </source>
</reference>
<dbReference type="PANTHER" id="PTHR43191">
    <property type="entry name" value="RRNA METHYLTRANSFERASE 3"/>
    <property type="match status" value="1"/>
</dbReference>
<dbReference type="Pfam" id="PF00588">
    <property type="entry name" value="SpoU_methylase"/>
    <property type="match status" value="1"/>
</dbReference>
<dbReference type="SMART" id="SM00967">
    <property type="entry name" value="SpoU_sub_bind"/>
    <property type="match status" value="1"/>
</dbReference>
<organism evidence="5">
    <name type="scientific">Bacillus anthracis</name>
    <name type="common">anthrax bacterium</name>
    <dbReference type="NCBI Taxonomy" id="1392"/>
    <lineage>
        <taxon>Bacteria</taxon>
        <taxon>Bacillati</taxon>
        <taxon>Bacillota</taxon>
        <taxon>Bacilli</taxon>
        <taxon>Bacillales</taxon>
        <taxon>Bacillaceae</taxon>
        <taxon>Bacillus</taxon>
        <taxon>Bacillus cereus group</taxon>
    </lineage>
</organism>
<dbReference type="InterPro" id="IPR029028">
    <property type="entry name" value="Alpha/beta_knot_MTases"/>
</dbReference>
<dbReference type="Gene3D" id="3.30.1330.30">
    <property type="match status" value="1"/>
</dbReference>
<evidence type="ECO:0000259" key="4">
    <source>
        <dbReference type="SMART" id="SM00967"/>
    </source>
</evidence>
<keyword evidence="3 5" id="KW-0808">Transferase</keyword>
<dbReference type="PANTHER" id="PTHR43191:SF2">
    <property type="entry name" value="RRNA METHYLTRANSFERASE 3, MITOCHONDRIAL"/>
    <property type="match status" value="1"/>
</dbReference>
<dbReference type="SUPFAM" id="SSF55315">
    <property type="entry name" value="L30e-like"/>
    <property type="match status" value="1"/>
</dbReference>
<dbReference type="InterPro" id="IPR029064">
    <property type="entry name" value="Ribosomal_eL30-like_sf"/>
</dbReference>
<dbReference type="EMBL" id="BLET01000011">
    <property type="protein sequence ID" value="GET94816.1"/>
    <property type="molecule type" value="Genomic_DNA"/>
</dbReference>
<dbReference type="AlphaFoldDB" id="A0A640KZ10"/>
<dbReference type="SUPFAM" id="SSF75217">
    <property type="entry name" value="alpha/beta knot"/>
    <property type="match status" value="1"/>
</dbReference>
<evidence type="ECO:0000256" key="2">
    <source>
        <dbReference type="ARBA" id="ARBA00022603"/>
    </source>
</evidence>
<proteinExistence type="inferred from homology"/>
<keyword evidence="2 5" id="KW-0489">Methyltransferase</keyword>
<sequence>MKNIDSVQNPRVKQWKKLQTKKERDKKGLFFVEGFHLVEEALKAGVVTELIVSDQTDLPKDWTVNDVEMYIVPEAIVKVLRETETTQGVFAVCEKHESEVALTDGKFLLLDGLQDPGNLGTIIRTADAAGIHAVVLGEGCVDAYNSKVLRSTQGSIFHLPIVKGNLKEWVDKLKENNVPVYGTALENGVPYGEVTPAGSFALIVGNEGNGVRQEILAKTDQNLYIPIYGGAESLNVAVAAGILTYYLQSPVANKKKTSYNKLKYIILKVK</sequence>
<feature type="domain" description="RNA 2-O ribose methyltransferase substrate binding" evidence="4">
    <location>
        <begin position="31"/>
        <end position="99"/>
    </location>
</feature>
<dbReference type="InterPro" id="IPR029026">
    <property type="entry name" value="tRNA_m1G_MTases_N"/>
</dbReference>
<dbReference type="GO" id="GO:0008173">
    <property type="term" value="F:RNA methyltransferase activity"/>
    <property type="evidence" value="ECO:0007669"/>
    <property type="project" value="InterPro"/>
</dbReference>
<dbReference type="Pfam" id="PF22435">
    <property type="entry name" value="MRM3-like_sub_bind"/>
    <property type="match status" value="1"/>
</dbReference>
<gene>
    <name evidence="5" type="primary">spoU</name>
    <name evidence="5" type="ORF">TuanDB_05800</name>
</gene>
<comment type="caution">
    <text evidence="5">The sequence shown here is derived from an EMBL/GenBank/DDBJ whole genome shotgun (WGS) entry which is preliminary data.</text>
</comment>
<dbReference type="InterPro" id="IPR051259">
    <property type="entry name" value="rRNA_Methyltransferase"/>
</dbReference>
<dbReference type="InterPro" id="IPR013123">
    <property type="entry name" value="SpoU_subst-bd"/>
</dbReference>
<dbReference type="InterPro" id="IPR001537">
    <property type="entry name" value="SpoU_MeTrfase"/>
</dbReference>
<evidence type="ECO:0000256" key="1">
    <source>
        <dbReference type="ARBA" id="ARBA00007228"/>
    </source>
</evidence>
<comment type="similarity">
    <text evidence="1">Belongs to the class IV-like SAM-binding methyltransferase superfamily. RNA methyltransferase TrmH family.</text>
</comment>
<dbReference type="GO" id="GO:0003723">
    <property type="term" value="F:RNA binding"/>
    <property type="evidence" value="ECO:0007669"/>
    <property type="project" value="InterPro"/>
</dbReference>
<name>A0A640KZ10_BACAN</name>
<dbReference type="InterPro" id="IPR053888">
    <property type="entry name" value="MRM3-like_sub_bind"/>
</dbReference>
<accession>A0A640KZ10</accession>
<dbReference type="GO" id="GO:0006396">
    <property type="term" value="P:RNA processing"/>
    <property type="evidence" value="ECO:0007669"/>
    <property type="project" value="InterPro"/>
</dbReference>
<dbReference type="GO" id="GO:0032259">
    <property type="term" value="P:methylation"/>
    <property type="evidence" value="ECO:0007669"/>
    <property type="project" value="UniProtKB-KW"/>
</dbReference>
<dbReference type="Gene3D" id="3.40.1280.10">
    <property type="match status" value="1"/>
</dbReference>